<dbReference type="PANTHER" id="PTHR18866">
    <property type="entry name" value="CARBOXYLASE:PYRUVATE/ACETYL-COA/PROPIONYL-COA CARBOXYLASE"/>
    <property type="match status" value="1"/>
</dbReference>
<dbReference type="PROSITE" id="PS50968">
    <property type="entry name" value="BIOTINYL_LIPOYL"/>
    <property type="match status" value="1"/>
</dbReference>
<dbReference type="FunFam" id="3.40.50.20:FF:000010">
    <property type="entry name" value="Propionyl-CoA carboxylase subunit alpha"/>
    <property type="match status" value="1"/>
</dbReference>
<protein>
    <recommendedName>
        <fullName evidence="2">biotin carboxylase</fullName>
        <ecNumber evidence="2">6.3.4.14</ecNumber>
    </recommendedName>
</protein>
<evidence type="ECO:0000259" key="11">
    <source>
        <dbReference type="PROSITE" id="PS50979"/>
    </source>
</evidence>
<dbReference type="Pfam" id="PF00364">
    <property type="entry name" value="Biotin_lipoyl"/>
    <property type="match status" value="1"/>
</dbReference>
<accession>A0A0B6TUY1</accession>
<dbReference type="InterPro" id="IPR011761">
    <property type="entry name" value="ATP-grasp"/>
</dbReference>
<evidence type="ECO:0000256" key="6">
    <source>
        <dbReference type="ARBA" id="ARBA00023267"/>
    </source>
</evidence>
<dbReference type="InterPro" id="IPR001882">
    <property type="entry name" value="Biotin_BS"/>
</dbReference>
<dbReference type="InterPro" id="IPR005482">
    <property type="entry name" value="Biotin_COase_C"/>
</dbReference>
<dbReference type="Proteomes" id="UP000031928">
    <property type="component" value="Chromosome"/>
</dbReference>
<keyword evidence="13" id="KW-1185">Reference proteome</keyword>
<proteinExistence type="predicted"/>
<dbReference type="InterPro" id="IPR011054">
    <property type="entry name" value="Rudment_hybrid_motif"/>
</dbReference>
<evidence type="ECO:0000256" key="1">
    <source>
        <dbReference type="ARBA" id="ARBA00001953"/>
    </source>
</evidence>
<dbReference type="GO" id="GO:0046872">
    <property type="term" value="F:metal ion binding"/>
    <property type="evidence" value="ECO:0007669"/>
    <property type="project" value="InterPro"/>
</dbReference>
<dbReference type="Pfam" id="PF00289">
    <property type="entry name" value="Biotin_carb_N"/>
    <property type="match status" value="1"/>
</dbReference>
<dbReference type="AlphaFoldDB" id="A0A0B6TUY1"/>
<evidence type="ECO:0000256" key="3">
    <source>
        <dbReference type="ARBA" id="ARBA00022598"/>
    </source>
</evidence>
<dbReference type="HOGENOM" id="CLU_000395_3_1_11"/>
<dbReference type="Gene3D" id="3.30.470.20">
    <property type="entry name" value="ATP-grasp fold, B domain"/>
    <property type="match status" value="1"/>
</dbReference>
<dbReference type="InterPro" id="IPR011053">
    <property type="entry name" value="Single_hybrid_motif"/>
</dbReference>
<dbReference type="SMART" id="SM00878">
    <property type="entry name" value="Biotin_carb_C"/>
    <property type="match status" value="1"/>
</dbReference>
<dbReference type="PROSITE" id="PS50975">
    <property type="entry name" value="ATP_GRASP"/>
    <property type="match status" value="1"/>
</dbReference>
<keyword evidence="4 8" id="KW-0547">Nucleotide-binding</keyword>
<dbReference type="SUPFAM" id="SSF52440">
    <property type="entry name" value="PreATP-grasp domain"/>
    <property type="match status" value="1"/>
</dbReference>
<evidence type="ECO:0000256" key="4">
    <source>
        <dbReference type="ARBA" id="ARBA00022741"/>
    </source>
</evidence>
<feature type="domain" description="Biotin carboxylation" evidence="11">
    <location>
        <begin position="3"/>
        <end position="447"/>
    </location>
</feature>
<dbReference type="InterPro" id="IPR005481">
    <property type="entry name" value="BC-like_N"/>
</dbReference>
<dbReference type="Gene3D" id="2.40.50.100">
    <property type="match status" value="1"/>
</dbReference>
<dbReference type="RefSeq" id="WP_229676579.1">
    <property type="nucleotide sequence ID" value="NZ_CP007790.1"/>
</dbReference>
<dbReference type="Gene3D" id="3.40.50.20">
    <property type="match status" value="1"/>
</dbReference>
<dbReference type="SUPFAM" id="SSF51230">
    <property type="entry name" value="Single hybrid motif"/>
    <property type="match status" value="1"/>
</dbReference>
<dbReference type="EMBL" id="CP007790">
    <property type="protein sequence ID" value="AJK68556.1"/>
    <property type="molecule type" value="Genomic_DNA"/>
</dbReference>
<dbReference type="EC" id="6.3.4.14" evidence="2"/>
<sequence>MTSLHAVLIANRGEIAVRIARVARDLGIRSIAVYSEPDAGALHTLIADEAYALPGSTSAETYLNMAALLDVAARAGADCVHPGYGFLSENSGFARAVGEAGLTWIGPTPENIDTLGDKVAARRIAMEAGAPLAPGTPDPIENWQEARDFAEEFGLPIAIKAAFGGGGRGLKVVHRAEDIEDAFASAGREAREAFGRGECYVEKFLTRPRHVEAQVLADTHGNVRVLGTRDCSTQRRYQKLIEEAPAPFLSEAQNEAIIEGARGICARAGYVGAGTVEFIVSEDGTVSFLEVNTRVQVEHPVTEAVTGIDIIAEQFRIADGQRLSFDVDPAPHGHAFEFRLNAEDVAHGFVPSPGTVSVFEAPTGPGIRVDAGVRSGSEVPGFYDSLLGKLIVWGPDRAVALRRAARALAELKISGVRTVVPFHRDMVEHPAFAGDHLGVYTNWVDTEYTPARTTGVEDIEHSYTERETLVIEIDGRLHQVGIPVGFLGRGAGAPAPAPAPASADAEAPAPATEGAVLSPFAGSLVAWKVAEGDTVAEGQPVASVEAMKMESVVVAPRAGTISLAVQPGEKLTRGTVLATIS</sequence>
<dbReference type="Pfam" id="PF02786">
    <property type="entry name" value="CPSase_L_D2"/>
    <property type="match status" value="1"/>
</dbReference>
<evidence type="ECO:0000259" key="10">
    <source>
        <dbReference type="PROSITE" id="PS50975"/>
    </source>
</evidence>
<dbReference type="Gene3D" id="3.30.1490.20">
    <property type="entry name" value="ATP-grasp fold, A domain"/>
    <property type="match status" value="1"/>
</dbReference>
<evidence type="ECO:0000256" key="5">
    <source>
        <dbReference type="ARBA" id="ARBA00022840"/>
    </source>
</evidence>
<dbReference type="GO" id="GO:0005524">
    <property type="term" value="F:ATP binding"/>
    <property type="evidence" value="ECO:0007669"/>
    <property type="project" value="UniProtKB-UniRule"/>
</dbReference>
<dbReference type="PROSITE" id="PS50979">
    <property type="entry name" value="BC"/>
    <property type="match status" value="1"/>
</dbReference>
<keyword evidence="6" id="KW-0092">Biotin</keyword>
<keyword evidence="5 8" id="KW-0067">ATP-binding</keyword>
<dbReference type="Pfam" id="PF02785">
    <property type="entry name" value="Biotin_carb_C"/>
    <property type="match status" value="1"/>
</dbReference>
<dbReference type="PROSITE" id="PS00188">
    <property type="entry name" value="BIOTIN"/>
    <property type="match status" value="1"/>
</dbReference>
<comment type="cofactor">
    <cofactor evidence="1">
        <name>biotin</name>
        <dbReference type="ChEBI" id="CHEBI:57586"/>
    </cofactor>
</comment>
<dbReference type="CDD" id="cd06850">
    <property type="entry name" value="biotinyl_domain"/>
    <property type="match status" value="1"/>
</dbReference>
<reference evidence="12 13" key="1">
    <citation type="submission" date="2014-05" db="EMBL/GenBank/DDBJ databases">
        <title>Complete genome sequence of Corynebacterium marinum DSM 44953.</title>
        <authorList>
            <person name="Schaffert L."/>
            <person name="Albersmeier A."/>
            <person name="Kalinowski J."/>
            <person name="Ruckert C."/>
        </authorList>
    </citation>
    <scope>NUCLEOTIDE SEQUENCE [LARGE SCALE GENOMIC DNA]</scope>
    <source>
        <strain evidence="12 13">DSM 44953</strain>
    </source>
</reference>
<evidence type="ECO:0000259" key="9">
    <source>
        <dbReference type="PROSITE" id="PS50968"/>
    </source>
</evidence>
<dbReference type="STRING" id="1224162.B840_04685"/>
<dbReference type="InterPro" id="IPR005479">
    <property type="entry name" value="CPAse_ATP-bd"/>
</dbReference>
<dbReference type="KEGG" id="cmq:B840_04685"/>
<dbReference type="InterPro" id="IPR013815">
    <property type="entry name" value="ATP_grasp_subdomain_1"/>
</dbReference>
<dbReference type="PANTHER" id="PTHR18866:SF33">
    <property type="entry name" value="METHYLCROTONOYL-COA CARBOXYLASE SUBUNIT ALPHA, MITOCHONDRIAL-RELATED"/>
    <property type="match status" value="1"/>
</dbReference>
<evidence type="ECO:0000256" key="2">
    <source>
        <dbReference type="ARBA" id="ARBA00013263"/>
    </source>
</evidence>
<dbReference type="GO" id="GO:0004075">
    <property type="term" value="F:biotin carboxylase activity"/>
    <property type="evidence" value="ECO:0007669"/>
    <property type="project" value="UniProtKB-EC"/>
</dbReference>
<evidence type="ECO:0000256" key="7">
    <source>
        <dbReference type="ARBA" id="ARBA00048501"/>
    </source>
</evidence>
<name>A0A0B6TUY1_9CORY</name>
<comment type="catalytic activity">
    <reaction evidence="7">
        <text>N(6)-biotinyl-L-lysyl-[protein] + hydrogencarbonate + ATP = N(6)-carboxybiotinyl-L-lysyl-[protein] + ADP + phosphate + H(+)</text>
        <dbReference type="Rhea" id="RHEA:13501"/>
        <dbReference type="Rhea" id="RHEA-COMP:10505"/>
        <dbReference type="Rhea" id="RHEA-COMP:10506"/>
        <dbReference type="ChEBI" id="CHEBI:15378"/>
        <dbReference type="ChEBI" id="CHEBI:17544"/>
        <dbReference type="ChEBI" id="CHEBI:30616"/>
        <dbReference type="ChEBI" id="CHEBI:43474"/>
        <dbReference type="ChEBI" id="CHEBI:83144"/>
        <dbReference type="ChEBI" id="CHEBI:83145"/>
        <dbReference type="ChEBI" id="CHEBI:456216"/>
        <dbReference type="EC" id="6.3.4.14"/>
    </reaction>
    <physiologicalReaction direction="left-to-right" evidence="7">
        <dbReference type="Rhea" id="RHEA:13502"/>
    </physiologicalReaction>
</comment>
<feature type="domain" description="Lipoyl-binding" evidence="9">
    <location>
        <begin position="506"/>
        <end position="581"/>
    </location>
</feature>
<dbReference type="InterPro" id="IPR000089">
    <property type="entry name" value="Biotin_lipoyl"/>
</dbReference>
<evidence type="ECO:0000313" key="13">
    <source>
        <dbReference type="Proteomes" id="UP000031928"/>
    </source>
</evidence>
<dbReference type="SUPFAM" id="SSF51246">
    <property type="entry name" value="Rudiment single hybrid motif"/>
    <property type="match status" value="1"/>
</dbReference>
<dbReference type="InterPro" id="IPR050856">
    <property type="entry name" value="Biotin_carboxylase_complex"/>
</dbReference>
<feature type="domain" description="ATP-grasp" evidence="10">
    <location>
        <begin position="122"/>
        <end position="319"/>
    </location>
</feature>
<dbReference type="InterPro" id="IPR016185">
    <property type="entry name" value="PreATP-grasp_dom_sf"/>
</dbReference>
<keyword evidence="3 12" id="KW-0436">Ligase</keyword>
<gene>
    <name evidence="12" type="primary">bccA1</name>
    <name evidence="12" type="ORF">B840_04685</name>
</gene>
<dbReference type="PROSITE" id="PS00867">
    <property type="entry name" value="CPSASE_2"/>
    <property type="match status" value="1"/>
</dbReference>
<dbReference type="SUPFAM" id="SSF56059">
    <property type="entry name" value="Glutathione synthetase ATP-binding domain-like"/>
    <property type="match status" value="1"/>
</dbReference>
<organism evidence="12 13">
    <name type="scientific">Corynebacterium marinum DSM 44953</name>
    <dbReference type="NCBI Taxonomy" id="1224162"/>
    <lineage>
        <taxon>Bacteria</taxon>
        <taxon>Bacillati</taxon>
        <taxon>Actinomycetota</taxon>
        <taxon>Actinomycetes</taxon>
        <taxon>Mycobacteriales</taxon>
        <taxon>Corynebacteriaceae</taxon>
        <taxon>Corynebacterium</taxon>
    </lineage>
</organism>
<dbReference type="InterPro" id="IPR011764">
    <property type="entry name" value="Biotin_carboxylation_dom"/>
</dbReference>
<evidence type="ECO:0000256" key="8">
    <source>
        <dbReference type="PROSITE-ProRule" id="PRU00409"/>
    </source>
</evidence>
<dbReference type="FunFam" id="3.30.1490.20:FF:000003">
    <property type="entry name" value="acetyl-CoA carboxylase isoform X1"/>
    <property type="match status" value="1"/>
</dbReference>
<evidence type="ECO:0000313" key="12">
    <source>
        <dbReference type="EMBL" id="AJK68556.1"/>
    </source>
</evidence>